<dbReference type="RefSeq" id="WP_311363360.1">
    <property type="nucleotide sequence ID" value="NZ_JAVRIC010000001.1"/>
</dbReference>
<organism evidence="2 3">
    <name type="scientific">Banduia mediterranea</name>
    <dbReference type="NCBI Taxonomy" id="3075609"/>
    <lineage>
        <taxon>Bacteria</taxon>
        <taxon>Pseudomonadati</taxon>
        <taxon>Pseudomonadota</taxon>
        <taxon>Gammaproteobacteria</taxon>
        <taxon>Nevskiales</taxon>
        <taxon>Algiphilaceae</taxon>
        <taxon>Banduia</taxon>
    </lineage>
</organism>
<feature type="domain" description="Lipid/polyisoprenoid-binding YceI-like" evidence="1">
    <location>
        <begin position="31"/>
        <end position="189"/>
    </location>
</feature>
<dbReference type="Pfam" id="PF04264">
    <property type="entry name" value="YceI"/>
    <property type="match status" value="1"/>
</dbReference>
<dbReference type="PANTHER" id="PTHR34406">
    <property type="entry name" value="PROTEIN YCEI"/>
    <property type="match status" value="1"/>
</dbReference>
<reference evidence="2 3" key="1">
    <citation type="submission" date="2023-09" db="EMBL/GenBank/DDBJ databases">
        <authorList>
            <person name="Rey-Velasco X."/>
        </authorList>
    </citation>
    <scope>NUCLEOTIDE SEQUENCE [LARGE SCALE GENOMIC DNA]</scope>
    <source>
        <strain evidence="2 3">W345</strain>
    </source>
</reference>
<evidence type="ECO:0000313" key="3">
    <source>
        <dbReference type="Proteomes" id="UP001254608"/>
    </source>
</evidence>
<dbReference type="Proteomes" id="UP001254608">
    <property type="component" value="Unassembled WGS sequence"/>
</dbReference>
<keyword evidence="3" id="KW-1185">Reference proteome</keyword>
<comment type="caution">
    <text evidence="2">The sequence shown here is derived from an EMBL/GenBank/DDBJ whole genome shotgun (WGS) entry which is preliminary data.</text>
</comment>
<accession>A0ABU2WDK7</accession>
<dbReference type="InterPro" id="IPR036761">
    <property type="entry name" value="TTHA0802/YceI-like_sf"/>
</dbReference>
<dbReference type="SMART" id="SM00867">
    <property type="entry name" value="YceI"/>
    <property type="match status" value="1"/>
</dbReference>
<evidence type="ECO:0000313" key="2">
    <source>
        <dbReference type="EMBL" id="MDT0495968.1"/>
    </source>
</evidence>
<name>A0ABU2WDK7_9GAMM</name>
<dbReference type="InterPro" id="IPR007372">
    <property type="entry name" value="Lipid/polyisoprenoid-bd_YceI"/>
</dbReference>
<dbReference type="Gene3D" id="2.40.128.110">
    <property type="entry name" value="Lipid/polyisoprenoid-binding, YceI-like"/>
    <property type="match status" value="1"/>
</dbReference>
<sequence>MRYCPASMLYGLRLLVLGTAGMITLAYAAGLWTVNADDSEISVRFKQMGVPVSARFDRFEGRIQFDPAVPRNSSARITVDTASFDIGDEDYNAEVRKPEWLATEQYPQASFVSTSVSADAQGSFIAHGDFTLKGRTEARDIRFSTEADGDAQVFEGSLTLSRKAYSIGDPDWNEVLEDEVVINFRVVATAD</sequence>
<dbReference type="EMBL" id="JAVRIC010000001">
    <property type="protein sequence ID" value="MDT0495968.1"/>
    <property type="molecule type" value="Genomic_DNA"/>
</dbReference>
<protein>
    <submittedName>
        <fullName evidence="2">YceI family protein</fullName>
    </submittedName>
</protein>
<gene>
    <name evidence="2" type="ORF">RM530_01125</name>
</gene>
<proteinExistence type="predicted"/>
<evidence type="ECO:0000259" key="1">
    <source>
        <dbReference type="SMART" id="SM00867"/>
    </source>
</evidence>
<dbReference type="PANTHER" id="PTHR34406:SF1">
    <property type="entry name" value="PROTEIN YCEI"/>
    <property type="match status" value="1"/>
</dbReference>
<dbReference type="SUPFAM" id="SSF101874">
    <property type="entry name" value="YceI-like"/>
    <property type="match status" value="1"/>
</dbReference>